<feature type="region of interest" description="Disordered" evidence="1">
    <location>
        <begin position="1"/>
        <end position="25"/>
    </location>
</feature>
<dbReference type="KEGG" id="amog:QRX60_42810"/>
<dbReference type="RefSeq" id="WP_285997183.1">
    <property type="nucleotide sequence ID" value="NZ_CP127295.1"/>
</dbReference>
<evidence type="ECO:0000313" key="3">
    <source>
        <dbReference type="Proteomes" id="UP001239397"/>
    </source>
</evidence>
<feature type="compositionally biased region" description="Basic and acidic residues" evidence="1">
    <location>
        <begin position="40"/>
        <end position="51"/>
    </location>
</feature>
<proteinExistence type="predicted"/>
<keyword evidence="3" id="KW-1185">Reference proteome</keyword>
<protein>
    <submittedName>
        <fullName evidence="2">Uncharacterized protein</fullName>
    </submittedName>
</protein>
<feature type="region of interest" description="Disordered" evidence="1">
    <location>
        <begin position="40"/>
        <end position="74"/>
    </location>
</feature>
<sequence length="74" mass="7571">MPALGRAAGRGPAAVPGPAGPGDAAAAEQRELFEHQADRLDAEIERSRPVEETVAGTARSLLAARTGQRPGWAG</sequence>
<evidence type="ECO:0000256" key="1">
    <source>
        <dbReference type="SAM" id="MobiDB-lite"/>
    </source>
</evidence>
<accession>A0A9Y2NCI8</accession>
<evidence type="ECO:0000313" key="2">
    <source>
        <dbReference type="EMBL" id="WIY00721.1"/>
    </source>
</evidence>
<dbReference type="EMBL" id="CP127295">
    <property type="protein sequence ID" value="WIY00721.1"/>
    <property type="molecule type" value="Genomic_DNA"/>
</dbReference>
<gene>
    <name evidence="2" type="ORF">QRX60_42810</name>
</gene>
<dbReference type="Proteomes" id="UP001239397">
    <property type="component" value="Chromosome"/>
</dbReference>
<name>A0A9Y2NCI8_9PSEU</name>
<dbReference type="AlphaFoldDB" id="A0A9Y2NCI8"/>
<organism evidence="2 3">
    <name type="scientific">Amycolatopsis mongoliensis</name>
    <dbReference type="NCBI Taxonomy" id="715475"/>
    <lineage>
        <taxon>Bacteria</taxon>
        <taxon>Bacillati</taxon>
        <taxon>Actinomycetota</taxon>
        <taxon>Actinomycetes</taxon>
        <taxon>Pseudonocardiales</taxon>
        <taxon>Pseudonocardiaceae</taxon>
        <taxon>Amycolatopsis</taxon>
    </lineage>
</organism>
<reference evidence="2 3" key="1">
    <citation type="submission" date="2023-06" db="EMBL/GenBank/DDBJ databases">
        <authorList>
            <person name="Oyuntsetseg B."/>
            <person name="Kim S.B."/>
        </authorList>
    </citation>
    <scope>NUCLEOTIDE SEQUENCE [LARGE SCALE GENOMIC DNA]</scope>
    <source>
        <strain evidence="2 3">4-36</strain>
    </source>
</reference>